<gene>
    <name evidence="2" type="ORF">KIH74_09495</name>
</gene>
<feature type="region of interest" description="Disordered" evidence="1">
    <location>
        <begin position="151"/>
        <end position="194"/>
    </location>
</feature>
<dbReference type="Proteomes" id="UP001197247">
    <property type="component" value="Unassembled WGS sequence"/>
</dbReference>
<evidence type="ECO:0000313" key="2">
    <source>
        <dbReference type="EMBL" id="MBT0769152.1"/>
    </source>
</evidence>
<organism evidence="2 3">
    <name type="scientific">Kineosporia corallincola</name>
    <dbReference type="NCBI Taxonomy" id="2835133"/>
    <lineage>
        <taxon>Bacteria</taxon>
        <taxon>Bacillati</taxon>
        <taxon>Actinomycetota</taxon>
        <taxon>Actinomycetes</taxon>
        <taxon>Kineosporiales</taxon>
        <taxon>Kineosporiaceae</taxon>
        <taxon>Kineosporia</taxon>
    </lineage>
</organism>
<sequence>MVEGWSFNPPPGWPHPPRGWMPPPGWEPDPDWAPLPPGWQLWVPTPRRSWASVVCTAGAVGLVLAATLWLPRMSDAALLSGSDAQVDDGASGAGLPAQLGTLTPDLPPRDDAGATPLSAVSPLTAATAPRFHSCGALTAVYPHGVGLPDAVDRPGRYRDVKRTATAPGRGVRSGEGPGREPEPPDEPTAADRVQAPVVDFGRSTALYSANQPLDTDRDGIACER</sequence>
<evidence type="ECO:0000313" key="3">
    <source>
        <dbReference type="Proteomes" id="UP001197247"/>
    </source>
</evidence>
<dbReference type="EMBL" id="JAHBAY010000003">
    <property type="protein sequence ID" value="MBT0769152.1"/>
    <property type="molecule type" value="Genomic_DNA"/>
</dbReference>
<protein>
    <submittedName>
        <fullName evidence="2">Excalibur calcium-binding domain-containing protein</fullName>
    </submittedName>
</protein>
<keyword evidence="3" id="KW-1185">Reference proteome</keyword>
<reference evidence="2 3" key="1">
    <citation type="submission" date="2021-05" db="EMBL/GenBank/DDBJ databases">
        <title>Kineosporia and Streptomyces sp. nov. two new marine actinobacteria isolated from Coral.</title>
        <authorList>
            <person name="Buangrab K."/>
            <person name="Sutthacheep M."/>
            <person name="Yeemin T."/>
            <person name="Harunari E."/>
            <person name="Igarashi Y."/>
            <person name="Kanchanasin P."/>
            <person name="Tanasupawat S."/>
            <person name="Phongsopitanun W."/>
        </authorList>
    </citation>
    <scope>NUCLEOTIDE SEQUENCE [LARGE SCALE GENOMIC DNA]</scope>
    <source>
        <strain evidence="2 3">J2-2</strain>
    </source>
</reference>
<proteinExistence type="predicted"/>
<dbReference type="RefSeq" id="WP_214155438.1">
    <property type="nucleotide sequence ID" value="NZ_JAHBAY010000003.1"/>
</dbReference>
<feature type="region of interest" description="Disordered" evidence="1">
    <location>
        <begin position="83"/>
        <end position="117"/>
    </location>
</feature>
<accession>A0ABS5TDJ2</accession>
<feature type="compositionally biased region" description="Basic and acidic residues" evidence="1">
    <location>
        <begin position="151"/>
        <end position="162"/>
    </location>
</feature>
<name>A0ABS5TDJ2_9ACTN</name>
<evidence type="ECO:0000256" key="1">
    <source>
        <dbReference type="SAM" id="MobiDB-lite"/>
    </source>
</evidence>
<comment type="caution">
    <text evidence="2">The sequence shown here is derived from an EMBL/GenBank/DDBJ whole genome shotgun (WGS) entry which is preliminary data.</text>
</comment>